<dbReference type="InterPro" id="IPR034391">
    <property type="entry name" value="AdoMet-like_SPASM_containing"/>
</dbReference>
<dbReference type="SFLD" id="SFLDG01387">
    <property type="entry name" value="BtrN-like_SPASM_domain_contain"/>
    <property type="match status" value="1"/>
</dbReference>
<dbReference type="Pfam" id="PF13186">
    <property type="entry name" value="SPASM"/>
    <property type="match status" value="1"/>
</dbReference>
<evidence type="ECO:0000313" key="8">
    <source>
        <dbReference type="EMBL" id="ACN85128.1"/>
    </source>
</evidence>
<dbReference type="SFLD" id="SFLDS00029">
    <property type="entry name" value="Radical_SAM"/>
    <property type="match status" value="1"/>
</dbReference>
<proteinExistence type="predicted"/>
<dbReference type="GO" id="GO:0003824">
    <property type="term" value="F:catalytic activity"/>
    <property type="evidence" value="ECO:0007669"/>
    <property type="project" value="InterPro"/>
</dbReference>
<keyword evidence="6" id="KW-0411">Iron-sulfur</keyword>
<keyword evidence="5" id="KW-0408">Iron</keyword>
<accession>A0A3B6VKQ7</accession>
<keyword evidence="8" id="KW-0614">Plasmid</keyword>
<keyword evidence="4" id="KW-0479">Metal-binding</keyword>
<dbReference type="GO" id="GO:0051536">
    <property type="term" value="F:iron-sulfur cluster binding"/>
    <property type="evidence" value="ECO:0007669"/>
    <property type="project" value="UniProtKB-KW"/>
</dbReference>
<evidence type="ECO:0000313" key="9">
    <source>
        <dbReference type="Proteomes" id="UP000001803"/>
    </source>
</evidence>
<dbReference type="Proteomes" id="UP000001803">
    <property type="component" value="Plasmid pBHWA1"/>
</dbReference>
<evidence type="ECO:0000256" key="2">
    <source>
        <dbReference type="ARBA" id="ARBA00022485"/>
    </source>
</evidence>
<name>A0A3B6VKQ7_BRAHW</name>
<dbReference type="SFLD" id="SFLDG01067">
    <property type="entry name" value="SPASM/twitch_domain_containing"/>
    <property type="match status" value="1"/>
</dbReference>
<dbReference type="InterPro" id="IPR050377">
    <property type="entry name" value="Radical_SAM_PqqE_MftC-like"/>
</dbReference>
<evidence type="ECO:0000256" key="4">
    <source>
        <dbReference type="ARBA" id="ARBA00022723"/>
    </source>
</evidence>
<gene>
    <name evidence="8" type="ordered locus">BHWA1_02677</name>
</gene>
<keyword evidence="3" id="KW-0949">S-adenosyl-L-methionine</keyword>
<keyword evidence="9" id="KW-1185">Reference proteome</keyword>
<dbReference type="SUPFAM" id="SSF102114">
    <property type="entry name" value="Radical SAM enzymes"/>
    <property type="match status" value="1"/>
</dbReference>
<dbReference type="InterPro" id="IPR007197">
    <property type="entry name" value="rSAM"/>
</dbReference>
<dbReference type="GO" id="GO:0046872">
    <property type="term" value="F:metal ion binding"/>
    <property type="evidence" value="ECO:0007669"/>
    <property type="project" value="UniProtKB-KW"/>
</dbReference>
<dbReference type="AlphaFoldDB" id="A0A3B6VKQ7"/>
<reference evidence="8 9" key="1">
    <citation type="journal article" date="2009" name="PLoS ONE">
        <title>Genome sequence of the pathogenic intestinal spirochete Brachyspira hyodysenteriae reveals adaptations to its lifestyle in the porcine large intestine.</title>
        <authorList>
            <person name="Bellgard M.I."/>
            <person name="Wanchanthuek P."/>
            <person name="La T."/>
            <person name="Ryan K."/>
            <person name="Moolhuijzen P."/>
            <person name="Albertyn Z."/>
            <person name="Shaban B."/>
            <person name="Motro Y."/>
            <person name="Dunn D.S."/>
            <person name="Schibeci D."/>
            <person name="Hunter A."/>
            <person name="Barrero R."/>
            <person name="Phillips N.D."/>
            <person name="Hampson D.J."/>
        </authorList>
    </citation>
    <scope>NUCLEOTIDE SEQUENCE [LARGE SCALE GENOMIC DNA]</scope>
    <source>
        <strain evidence="9">ATCC 49526 / WA1</strain>
    </source>
</reference>
<dbReference type="CDD" id="cd21127">
    <property type="entry name" value="SPASM_rSAM"/>
    <property type="match status" value="1"/>
</dbReference>
<dbReference type="EMBL" id="CP001360">
    <property type="protein sequence ID" value="ACN85128.1"/>
    <property type="molecule type" value="Genomic_DNA"/>
</dbReference>
<sequence>MAKFKSKLNLETRHKLEEVIPLKTPFLIYLDPSSACNFKCEFCPSPFSTKEDYVKQIFDFELYKKVIDDLNEFDDNIKMLRFHKIGEPLLNKNIVNMVKYAKDSGKVNNIDMTTNGALLTKDISEGLVNAGMTQINISIEGINAEQYKKYVHYDIDINNLIENIKYLYSIKDSLEIIIKIPSNYLSEDDKKIFLDMFSPYCDRIFIENLSSIWPNFNIMEKSNIINIDETKDQYNMGLKNYKVCTWPFYAICINSNGTVSPCALDWQEKLTVGDVKKESLKKIWNSDKLNELRIRFLKKEVENIDVCSTCGNLKYCQVDNIDDYAEEILKRIL</sequence>
<evidence type="ECO:0000256" key="5">
    <source>
        <dbReference type="ARBA" id="ARBA00023004"/>
    </source>
</evidence>
<dbReference type="PROSITE" id="PS51918">
    <property type="entry name" value="RADICAL_SAM"/>
    <property type="match status" value="1"/>
</dbReference>
<feature type="domain" description="Radical SAM core" evidence="7">
    <location>
        <begin position="22"/>
        <end position="239"/>
    </location>
</feature>
<dbReference type="KEGG" id="bhy:BHWA1_02677"/>
<evidence type="ECO:0000259" key="7">
    <source>
        <dbReference type="PROSITE" id="PS51918"/>
    </source>
</evidence>
<dbReference type="InterPro" id="IPR023885">
    <property type="entry name" value="4Fe4S-binding_SPASM_dom"/>
</dbReference>
<evidence type="ECO:0000256" key="3">
    <source>
        <dbReference type="ARBA" id="ARBA00022691"/>
    </source>
</evidence>
<dbReference type="PANTHER" id="PTHR11228:SF34">
    <property type="entry name" value="TUNGSTEN-CONTAINING ALDEHYDE FERREDOXIN OXIDOREDUCTASE COFACTOR MODIFYING PROTEIN"/>
    <property type="match status" value="1"/>
</dbReference>
<evidence type="ECO:0000256" key="6">
    <source>
        <dbReference type="ARBA" id="ARBA00023014"/>
    </source>
</evidence>
<dbReference type="CDD" id="cd01335">
    <property type="entry name" value="Radical_SAM"/>
    <property type="match status" value="1"/>
</dbReference>
<dbReference type="NCBIfam" id="TIGR04085">
    <property type="entry name" value="rSAM_more_4Fe4S"/>
    <property type="match status" value="1"/>
</dbReference>
<protein>
    <submittedName>
        <fullName evidence="8">Fe-S oxidoreductase containing radical SAM domain</fullName>
    </submittedName>
</protein>
<dbReference type="PANTHER" id="PTHR11228">
    <property type="entry name" value="RADICAL SAM DOMAIN PROTEIN"/>
    <property type="match status" value="1"/>
</dbReference>
<dbReference type="Pfam" id="PF04055">
    <property type="entry name" value="Radical_SAM"/>
    <property type="match status" value="1"/>
</dbReference>
<evidence type="ECO:0000256" key="1">
    <source>
        <dbReference type="ARBA" id="ARBA00001966"/>
    </source>
</evidence>
<dbReference type="RefSeq" id="WP_012672154.1">
    <property type="nucleotide sequence ID" value="NC_012226.1"/>
</dbReference>
<geneLocation type="plasmid" evidence="8 9">
    <name>pBHWA1</name>
</geneLocation>
<comment type="cofactor">
    <cofactor evidence="1">
        <name>[4Fe-4S] cluster</name>
        <dbReference type="ChEBI" id="CHEBI:49883"/>
    </cofactor>
</comment>
<organism evidence="8 9">
    <name type="scientific">Brachyspira hyodysenteriae (strain ATCC 49526 / WA1)</name>
    <dbReference type="NCBI Taxonomy" id="565034"/>
    <lineage>
        <taxon>Bacteria</taxon>
        <taxon>Pseudomonadati</taxon>
        <taxon>Spirochaetota</taxon>
        <taxon>Spirochaetia</taxon>
        <taxon>Brachyspirales</taxon>
        <taxon>Brachyspiraceae</taxon>
        <taxon>Brachyspira</taxon>
    </lineage>
</organism>
<keyword evidence="2" id="KW-0004">4Fe-4S</keyword>
<dbReference type="InterPro" id="IPR058240">
    <property type="entry name" value="rSAM_sf"/>
</dbReference>
<dbReference type="InterPro" id="IPR013785">
    <property type="entry name" value="Aldolase_TIM"/>
</dbReference>
<dbReference type="Gene3D" id="3.20.20.70">
    <property type="entry name" value="Aldolase class I"/>
    <property type="match status" value="1"/>
</dbReference>